<comment type="caution">
    <text evidence="2">The sequence shown here is derived from an EMBL/GenBank/DDBJ whole genome shotgun (WGS) entry which is preliminary data.</text>
</comment>
<proteinExistence type="predicted"/>
<protein>
    <submittedName>
        <fullName evidence="2">Uncharacterized protein</fullName>
    </submittedName>
</protein>
<keyword evidence="3" id="KW-1185">Reference proteome</keyword>
<evidence type="ECO:0000313" key="3">
    <source>
        <dbReference type="Proteomes" id="UP001501147"/>
    </source>
</evidence>
<gene>
    <name evidence="2" type="ORF">GCM10023329_51400</name>
</gene>
<dbReference type="Proteomes" id="UP001501147">
    <property type="component" value="Unassembled WGS sequence"/>
</dbReference>
<organism evidence="2 3">
    <name type="scientific">Streptomyces sanyensis</name>
    <dbReference type="NCBI Taxonomy" id="568869"/>
    <lineage>
        <taxon>Bacteria</taxon>
        <taxon>Bacillati</taxon>
        <taxon>Actinomycetota</taxon>
        <taxon>Actinomycetes</taxon>
        <taxon>Kitasatosporales</taxon>
        <taxon>Streptomycetaceae</taxon>
        <taxon>Streptomyces</taxon>
    </lineage>
</organism>
<dbReference type="RefSeq" id="WP_345615843.1">
    <property type="nucleotide sequence ID" value="NZ_BAABJV010000020.1"/>
</dbReference>
<accession>A0ABP9BAM3</accession>
<feature type="region of interest" description="Disordered" evidence="1">
    <location>
        <begin position="35"/>
        <end position="66"/>
    </location>
</feature>
<evidence type="ECO:0000256" key="1">
    <source>
        <dbReference type="SAM" id="MobiDB-lite"/>
    </source>
</evidence>
<evidence type="ECO:0000313" key="2">
    <source>
        <dbReference type="EMBL" id="GAA4792915.1"/>
    </source>
</evidence>
<reference evidence="3" key="1">
    <citation type="journal article" date="2019" name="Int. J. Syst. Evol. Microbiol.">
        <title>The Global Catalogue of Microorganisms (GCM) 10K type strain sequencing project: providing services to taxonomists for standard genome sequencing and annotation.</title>
        <authorList>
            <consortium name="The Broad Institute Genomics Platform"/>
            <consortium name="The Broad Institute Genome Sequencing Center for Infectious Disease"/>
            <person name="Wu L."/>
            <person name="Ma J."/>
        </authorList>
    </citation>
    <scope>NUCLEOTIDE SEQUENCE [LARGE SCALE GENOMIC DNA]</scope>
    <source>
        <strain evidence="3">JCM 18324</strain>
    </source>
</reference>
<name>A0ABP9BAM3_9ACTN</name>
<sequence>MAENTFPEDLRAAQLRLHQATAELAGLVRSLPWSVEPHEGWPGAEHPHTGRTAGGRPSSPGWSEREKVAVDRLRAECLALSEAVATHPYWAEVAREDVVAARTELKAATRPAAAPAPDVTPAA</sequence>
<dbReference type="EMBL" id="BAABJV010000020">
    <property type="protein sequence ID" value="GAA4792915.1"/>
    <property type="molecule type" value="Genomic_DNA"/>
</dbReference>